<dbReference type="eggNOG" id="ENOG5032YE5">
    <property type="taxonomic scope" value="Bacteria"/>
</dbReference>
<dbReference type="SUPFAM" id="SSF54909">
    <property type="entry name" value="Dimeric alpha+beta barrel"/>
    <property type="match status" value="1"/>
</dbReference>
<gene>
    <name evidence="2" type="ORF">DealDRAFT_2831</name>
</gene>
<keyword evidence="3" id="KW-1185">Reference proteome</keyword>
<proteinExistence type="predicted"/>
<dbReference type="Proteomes" id="UP000006443">
    <property type="component" value="Unassembled WGS sequence"/>
</dbReference>
<comment type="caution">
    <text evidence="2">The sequence shown here is derived from an EMBL/GenBank/DDBJ whole genome shotgun (WGS) entry which is preliminary data.</text>
</comment>
<evidence type="ECO:0000313" key="3">
    <source>
        <dbReference type="Proteomes" id="UP000006443"/>
    </source>
</evidence>
<dbReference type="RefSeq" id="WP_008518609.1">
    <property type="nucleotide sequence ID" value="NZ_ACJM01000020.1"/>
</dbReference>
<dbReference type="InterPro" id="IPR011008">
    <property type="entry name" value="Dimeric_a/b-barrel"/>
</dbReference>
<dbReference type="AlphaFoldDB" id="C0GK22"/>
<accession>C0GK22</accession>
<sequence length="95" mass="10973">MLKHIVLFKLKDNSGKNRSHVTDVLLGMRGKIPELTDFEVGLDVVGADYSFDVAFVARFPSRQELEGYREHPLHKEVSRYVKSLSEDYVKVDYEL</sequence>
<dbReference type="PANTHER" id="PTHR37832">
    <property type="entry name" value="BLL2683 PROTEIN"/>
    <property type="match status" value="1"/>
</dbReference>
<evidence type="ECO:0000313" key="2">
    <source>
        <dbReference type="EMBL" id="EEG76292.1"/>
    </source>
</evidence>
<dbReference type="SMART" id="SM00886">
    <property type="entry name" value="Dabb"/>
    <property type="match status" value="1"/>
</dbReference>
<evidence type="ECO:0000259" key="1">
    <source>
        <dbReference type="PROSITE" id="PS51502"/>
    </source>
</evidence>
<dbReference type="EMBL" id="ACJM01000020">
    <property type="protein sequence ID" value="EEG76292.1"/>
    <property type="molecule type" value="Genomic_DNA"/>
</dbReference>
<dbReference type="PANTHER" id="PTHR37832:SF1">
    <property type="entry name" value="STRESS-RESPONSE A_B BARREL DOMAIN-CONTAINING PROTEIN"/>
    <property type="match status" value="1"/>
</dbReference>
<dbReference type="OrthoDB" id="9808130at2"/>
<organism evidence="2 3">
    <name type="scientific">Dethiobacter alkaliphilus AHT 1</name>
    <dbReference type="NCBI Taxonomy" id="555088"/>
    <lineage>
        <taxon>Bacteria</taxon>
        <taxon>Bacillati</taxon>
        <taxon>Bacillota</taxon>
        <taxon>Dethiobacteria</taxon>
        <taxon>Dethiobacterales</taxon>
        <taxon>Dethiobacteraceae</taxon>
        <taxon>Dethiobacter</taxon>
    </lineage>
</organism>
<reference evidence="2 3" key="1">
    <citation type="submission" date="2009-02" db="EMBL/GenBank/DDBJ databases">
        <title>Sequencing of the draft genome and assembly of Dethiobacter alkaliphilus AHT 1.</title>
        <authorList>
            <consortium name="US DOE Joint Genome Institute (JGI-PGF)"/>
            <person name="Lucas S."/>
            <person name="Copeland A."/>
            <person name="Lapidus A."/>
            <person name="Glavina del Rio T."/>
            <person name="Dalin E."/>
            <person name="Tice H."/>
            <person name="Bruce D."/>
            <person name="Goodwin L."/>
            <person name="Pitluck S."/>
            <person name="Larimer F."/>
            <person name="Land M.L."/>
            <person name="Hauser L."/>
            <person name="Muyzer G."/>
        </authorList>
    </citation>
    <scope>NUCLEOTIDE SEQUENCE [LARGE SCALE GENOMIC DNA]</scope>
    <source>
        <strain evidence="2 3">AHT 1</strain>
    </source>
</reference>
<dbReference type="STRING" id="555088.DealDRAFT_2831"/>
<dbReference type="Gene3D" id="3.30.70.100">
    <property type="match status" value="1"/>
</dbReference>
<dbReference type="Pfam" id="PF07876">
    <property type="entry name" value="Dabb"/>
    <property type="match status" value="1"/>
</dbReference>
<protein>
    <submittedName>
        <fullName evidence="2">Stress responsive alpha-beta barrel domain protein</fullName>
    </submittedName>
</protein>
<dbReference type="PROSITE" id="PS51502">
    <property type="entry name" value="S_R_A_B_BARREL"/>
    <property type="match status" value="1"/>
</dbReference>
<dbReference type="InterPro" id="IPR013097">
    <property type="entry name" value="Dabb"/>
</dbReference>
<name>C0GK22_DETAL</name>
<feature type="domain" description="Stress-response A/B barrel" evidence="1">
    <location>
        <begin position="2"/>
        <end position="93"/>
    </location>
</feature>